<evidence type="ECO:0000313" key="4">
    <source>
        <dbReference type="Proteomes" id="UP000215506"/>
    </source>
</evidence>
<organism evidence="3 4">
    <name type="scientific">Nocardia cerradoensis</name>
    <dbReference type="NCBI Taxonomy" id="85688"/>
    <lineage>
        <taxon>Bacteria</taxon>
        <taxon>Bacillati</taxon>
        <taxon>Actinomycetota</taxon>
        <taxon>Actinomycetes</taxon>
        <taxon>Mycobacteriales</taxon>
        <taxon>Nocardiaceae</taxon>
        <taxon>Nocardia</taxon>
    </lineage>
</organism>
<gene>
    <name evidence="3" type="ORF">B7C42_06087</name>
</gene>
<protein>
    <recommendedName>
        <fullName evidence="5">Large secreted protein</fullName>
    </recommendedName>
</protein>
<dbReference type="RefSeq" id="WP_039780835.1">
    <property type="nucleotide sequence ID" value="NZ_JAAXOR010000004.1"/>
</dbReference>
<feature type="compositionally biased region" description="Polar residues" evidence="1">
    <location>
        <begin position="38"/>
        <end position="50"/>
    </location>
</feature>
<feature type="signal peptide" evidence="2">
    <location>
        <begin position="1"/>
        <end position="27"/>
    </location>
</feature>
<evidence type="ECO:0000313" key="3">
    <source>
        <dbReference type="EMBL" id="OXR41745.1"/>
    </source>
</evidence>
<feature type="region of interest" description="Disordered" evidence="1">
    <location>
        <begin position="38"/>
        <end position="58"/>
    </location>
</feature>
<feature type="chain" id="PRO_5039003543" description="Large secreted protein" evidence="2">
    <location>
        <begin position="28"/>
        <end position="153"/>
    </location>
</feature>
<name>A0A231GYT9_9NOCA</name>
<sequence length="153" mass="15877">MDSIPGRRRIAAAAIALLALPALLVTACGNSDNGGAQGNTTTAAVSTPTEQNPPQPGRMFTADSTITNPHPLPFDSWSRVAPDRIAVNFQIGSPECYGVDATTTETDTTVTVALKAGTLPEAAGRMCTMIAVFGTLEIPLKKPLGDRKVLSAN</sequence>
<keyword evidence="2" id="KW-0732">Signal</keyword>
<reference evidence="3 4" key="1">
    <citation type="submission" date="2017-07" db="EMBL/GenBank/DDBJ databases">
        <title>First draft Genome Sequence of Nocardia cerradoensis isolated from human infection.</title>
        <authorList>
            <person name="Carrasco G."/>
        </authorList>
    </citation>
    <scope>NUCLEOTIDE SEQUENCE [LARGE SCALE GENOMIC DNA]</scope>
    <source>
        <strain evidence="3 4">CNM20130759</strain>
    </source>
</reference>
<evidence type="ECO:0000256" key="1">
    <source>
        <dbReference type="SAM" id="MobiDB-lite"/>
    </source>
</evidence>
<comment type="caution">
    <text evidence="3">The sequence shown here is derived from an EMBL/GenBank/DDBJ whole genome shotgun (WGS) entry which is preliminary data.</text>
</comment>
<dbReference type="Proteomes" id="UP000215506">
    <property type="component" value="Unassembled WGS sequence"/>
</dbReference>
<dbReference type="EMBL" id="NGAF01000017">
    <property type="protein sequence ID" value="OXR41745.1"/>
    <property type="molecule type" value="Genomic_DNA"/>
</dbReference>
<evidence type="ECO:0000256" key="2">
    <source>
        <dbReference type="SAM" id="SignalP"/>
    </source>
</evidence>
<accession>A0A231GYT9</accession>
<keyword evidence="4" id="KW-1185">Reference proteome</keyword>
<dbReference type="PROSITE" id="PS51257">
    <property type="entry name" value="PROKAR_LIPOPROTEIN"/>
    <property type="match status" value="1"/>
</dbReference>
<dbReference type="AlphaFoldDB" id="A0A231GYT9"/>
<evidence type="ECO:0008006" key="5">
    <source>
        <dbReference type="Google" id="ProtNLM"/>
    </source>
</evidence>
<proteinExistence type="predicted"/>